<dbReference type="VEuPathDB" id="VectorBase:LLONM1_001338"/>
<protein>
    <recommendedName>
        <fullName evidence="7">Large ribosomal subunit protein uL16m</fullName>
    </recommendedName>
    <alternativeName>
        <fullName evidence="8">39S ribosomal protein L16, mitochondrial</fullName>
    </alternativeName>
</protein>
<keyword evidence="11" id="KW-1185">Reference proteome</keyword>
<dbReference type="VEuPathDB" id="VectorBase:LLOJ003500"/>
<dbReference type="FunFam" id="3.90.1170.10:FF:000005">
    <property type="entry name" value="39S ribosomal protein L16, mitochondrial"/>
    <property type="match status" value="1"/>
</dbReference>
<name>A0A1B0GI18_LUTLO</name>
<dbReference type="Proteomes" id="UP000092461">
    <property type="component" value="Unassembled WGS sequence"/>
</dbReference>
<reference evidence="11" key="1">
    <citation type="submission" date="2012-05" db="EMBL/GenBank/DDBJ databases">
        <title>Whole Genome Assembly of Lutzomyia longipalpis.</title>
        <authorList>
            <person name="Richards S."/>
            <person name="Qu C."/>
            <person name="Dillon R."/>
            <person name="Worley K."/>
            <person name="Scherer S."/>
            <person name="Batterton M."/>
            <person name="Taylor A."/>
            <person name="Hawes A."/>
            <person name="Hernandez B."/>
            <person name="Kovar C."/>
            <person name="Mandapat C."/>
            <person name="Pham C."/>
            <person name="Qu C."/>
            <person name="Jing C."/>
            <person name="Bess C."/>
            <person name="Bandaranaike D."/>
            <person name="Ngo D."/>
            <person name="Ongeri F."/>
            <person name="Arias F."/>
            <person name="Lara F."/>
            <person name="Weissenberger G."/>
            <person name="Kamau G."/>
            <person name="Han H."/>
            <person name="Shen H."/>
            <person name="Dinh H."/>
            <person name="Khalil I."/>
            <person name="Jones J."/>
            <person name="Shafer J."/>
            <person name="Jayaseelan J."/>
            <person name="Quiroz J."/>
            <person name="Blankenburg K."/>
            <person name="Nguyen L."/>
            <person name="Jackson L."/>
            <person name="Francisco L."/>
            <person name="Tang L.-Y."/>
            <person name="Pu L.-L."/>
            <person name="Perales L."/>
            <person name="Lorensuhewa L."/>
            <person name="Munidasa M."/>
            <person name="Coyle M."/>
            <person name="Taylor M."/>
            <person name="Puazo M."/>
            <person name="Firestine M."/>
            <person name="Scheel M."/>
            <person name="Javaid M."/>
            <person name="Wang M."/>
            <person name="Li M."/>
            <person name="Tabassum N."/>
            <person name="Saada N."/>
            <person name="Osuji N."/>
            <person name="Aqrawi P."/>
            <person name="Fu Q."/>
            <person name="Thornton R."/>
            <person name="Raj R."/>
            <person name="Goodspeed R."/>
            <person name="Mata R."/>
            <person name="Najjar R."/>
            <person name="Gubbala S."/>
            <person name="Lee S."/>
            <person name="Denson S."/>
            <person name="Patil S."/>
            <person name="Macmil S."/>
            <person name="Qi S."/>
            <person name="Matskevitch T."/>
            <person name="Palculict T."/>
            <person name="Mathew T."/>
            <person name="Vee V."/>
            <person name="Velamala V."/>
            <person name="Korchina V."/>
            <person name="Cai W."/>
            <person name="Liu W."/>
            <person name="Dai W."/>
            <person name="Zou X."/>
            <person name="Zhu Y."/>
            <person name="Zhang Y."/>
            <person name="Wu Y.-Q."/>
            <person name="Xin Y."/>
            <person name="Nazarath L."/>
            <person name="Kovar C."/>
            <person name="Han Y."/>
            <person name="Muzny D."/>
            <person name="Gibbs R."/>
        </authorList>
    </citation>
    <scope>NUCLEOTIDE SEQUENCE [LARGE SCALE GENOMIC DNA]</scope>
    <source>
        <strain evidence="11">Jacobina</strain>
    </source>
</reference>
<evidence type="ECO:0000313" key="10">
    <source>
        <dbReference type="EnsemblMetazoa" id="LLOJ003500-PA"/>
    </source>
</evidence>
<reference evidence="10" key="3">
    <citation type="submission" date="2020-05" db="UniProtKB">
        <authorList>
            <consortium name="EnsemblMetazoa"/>
        </authorList>
    </citation>
    <scope>IDENTIFICATION</scope>
    <source>
        <strain evidence="10">Jacobina</strain>
    </source>
</reference>
<evidence type="ECO:0000256" key="6">
    <source>
        <dbReference type="ARBA" id="ARBA00023274"/>
    </source>
</evidence>
<dbReference type="AlphaFoldDB" id="A0A1B0GI18"/>
<dbReference type="InterPro" id="IPR036920">
    <property type="entry name" value="Ribosomal_uL16_sf"/>
</dbReference>
<dbReference type="GO" id="GO:0003735">
    <property type="term" value="F:structural constituent of ribosome"/>
    <property type="evidence" value="ECO:0007669"/>
    <property type="project" value="InterPro"/>
</dbReference>
<evidence type="ECO:0000256" key="5">
    <source>
        <dbReference type="ARBA" id="ARBA00023128"/>
    </source>
</evidence>
<dbReference type="GO" id="GO:0005762">
    <property type="term" value="C:mitochondrial large ribosomal subunit"/>
    <property type="evidence" value="ECO:0007669"/>
    <property type="project" value="TreeGrafter"/>
</dbReference>
<dbReference type="Pfam" id="PF00252">
    <property type="entry name" value="Ribosomal_L16"/>
    <property type="match status" value="1"/>
</dbReference>
<dbReference type="InterPro" id="IPR000114">
    <property type="entry name" value="Ribosomal_uL16_bact-type"/>
</dbReference>
<dbReference type="SUPFAM" id="SSF54686">
    <property type="entry name" value="Ribosomal protein L16p/L10e"/>
    <property type="match status" value="1"/>
</dbReference>
<keyword evidence="4 9" id="KW-0689">Ribosomal protein</keyword>
<dbReference type="PANTHER" id="PTHR12220:SF13">
    <property type="entry name" value="LARGE RIBOSOMAL SUBUNIT PROTEIN UL16M"/>
    <property type="match status" value="1"/>
</dbReference>
<dbReference type="GO" id="GO:0005743">
    <property type="term" value="C:mitochondrial inner membrane"/>
    <property type="evidence" value="ECO:0007669"/>
    <property type="project" value="UniProtKB-ARBA"/>
</dbReference>
<dbReference type="InterPro" id="IPR047873">
    <property type="entry name" value="Ribosomal_uL16"/>
</dbReference>
<evidence type="ECO:0000256" key="3">
    <source>
        <dbReference type="ARBA" id="ARBA00022946"/>
    </source>
</evidence>
<dbReference type="EMBL" id="GITU01000107">
    <property type="protein sequence ID" value="MBC1168810.1"/>
    <property type="molecule type" value="Transcribed_RNA"/>
</dbReference>
<evidence type="ECO:0000256" key="1">
    <source>
        <dbReference type="ARBA" id="ARBA00004173"/>
    </source>
</evidence>
<dbReference type="PANTHER" id="PTHR12220">
    <property type="entry name" value="50S/60S RIBOSOMAL PROTEIN L16"/>
    <property type="match status" value="1"/>
</dbReference>
<keyword evidence="5" id="KW-0496">Mitochondrion</keyword>
<dbReference type="InterPro" id="IPR016180">
    <property type="entry name" value="Ribosomal_uL16_dom"/>
</dbReference>
<evidence type="ECO:0000313" key="9">
    <source>
        <dbReference type="EMBL" id="MBC1168810.1"/>
    </source>
</evidence>
<organism evidence="10 11">
    <name type="scientific">Lutzomyia longipalpis</name>
    <name type="common">Sand fly</name>
    <dbReference type="NCBI Taxonomy" id="7200"/>
    <lineage>
        <taxon>Eukaryota</taxon>
        <taxon>Metazoa</taxon>
        <taxon>Ecdysozoa</taxon>
        <taxon>Arthropoda</taxon>
        <taxon>Hexapoda</taxon>
        <taxon>Insecta</taxon>
        <taxon>Pterygota</taxon>
        <taxon>Neoptera</taxon>
        <taxon>Endopterygota</taxon>
        <taxon>Diptera</taxon>
        <taxon>Nematocera</taxon>
        <taxon>Psychodoidea</taxon>
        <taxon>Psychodidae</taxon>
        <taxon>Lutzomyia</taxon>
        <taxon>Lutzomyia</taxon>
    </lineage>
</organism>
<dbReference type="Gene3D" id="3.90.1170.10">
    <property type="entry name" value="Ribosomal protein L10e/L16"/>
    <property type="match status" value="1"/>
</dbReference>
<dbReference type="GO" id="GO:0019843">
    <property type="term" value="F:rRNA binding"/>
    <property type="evidence" value="ECO:0007669"/>
    <property type="project" value="InterPro"/>
</dbReference>
<dbReference type="GO" id="GO:0032543">
    <property type="term" value="P:mitochondrial translation"/>
    <property type="evidence" value="ECO:0007669"/>
    <property type="project" value="TreeGrafter"/>
</dbReference>
<sequence length="241" mass="28121">MLKLSRIGRLLENVPQLWNCSQIAGLKYFPAPIKFDAIEKVDRPKLKIVEKVPQFTAGLRPPKMQKRLRLMRGPELVHNKLIHRQYGIIALGGGRLKWNHFEMMRMGVGRKIDVNRMFAIWRVDPPWQPVTKKGQGQRMGGGKGAIDHYVSPIKEGRVIMELGGHLEYPEAYKILQLVAHKLPFKALVVSQEIMEKRQAEEEERKRSNTNHYTMKYVIQNNFGGCHNWLSPFDHKWFGRYR</sequence>
<dbReference type="EMBL" id="AJWK01011181">
    <property type="status" value="NOT_ANNOTATED_CDS"/>
    <property type="molecule type" value="Genomic_DNA"/>
</dbReference>
<keyword evidence="6" id="KW-0687">Ribonucleoprotein</keyword>
<accession>A0A1B0GI18</accession>
<evidence type="ECO:0000313" key="11">
    <source>
        <dbReference type="Proteomes" id="UP000092461"/>
    </source>
</evidence>
<evidence type="ECO:0000256" key="4">
    <source>
        <dbReference type="ARBA" id="ARBA00022980"/>
    </source>
</evidence>
<dbReference type="CDD" id="cd01433">
    <property type="entry name" value="Ribosomal_L16_L10e"/>
    <property type="match status" value="1"/>
</dbReference>
<comment type="similarity">
    <text evidence="2">Belongs to the universal ribosomal protein uL16 family.</text>
</comment>
<evidence type="ECO:0000256" key="8">
    <source>
        <dbReference type="ARBA" id="ARBA00035440"/>
    </source>
</evidence>
<reference evidence="9" key="2">
    <citation type="journal article" date="2020" name="BMC">
        <title>Leishmania infection induces a limited differential gene expression in the sand fly midgut.</title>
        <authorList>
            <person name="Coutinho-Abreu I.V."/>
            <person name="Serafim T.D."/>
            <person name="Meneses C."/>
            <person name="Kamhawi S."/>
            <person name="Oliveira F."/>
            <person name="Valenzuela J.G."/>
        </authorList>
    </citation>
    <scope>NUCLEOTIDE SEQUENCE</scope>
    <source>
        <strain evidence="9">Jacobina</strain>
        <tissue evidence="9">Midgut</tissue>
    </source>
</reference>
<keyword evidence="3" id="KW-0809">Transit peptide</keyword>
<evidence type="ECO:0000256" key="7">
    <source>
        <dbReference type="ARBA" id="ARBA00035302"/>
    </source>
</evidence>
<dbReference type="EnsemblMetazoa" id="LLOJ003500-RA">
    <property type="protein sequence ID" value="LLOJ003500-PA"/>
    <property type="gene ID" value="LLOJ003500"/>
</dbReference>
<evidence type="ECO:0000256" key="2">
    <source>
        <dbReference type="ARBA" id="ARBA00008931"/>
    </source>
</evidence>
<comment type="subcellular location">
    <subcellularLocation>
        <location evidence="1">Mitochondrion</location>
    </subcellularLocation>
</comment>
<proteinExistence type="inferred from homology"/>